<evidence type="ECO:0000313" key="14">
    <source>
        <dbReference type="Proteomes" id="UP000703590"/>
    </source>
</evidence>
<evidence type="ECO:0000256" key="10">
    <source>
        <dbReference type="ARBA" id="ARBA00023014"/>
    </source>
</evidence>
<dbReference type="Pfam" id="PF14720">
    <property type="entry name" value="NiFe_hyd_SSU_C"/>
    <property type="match status" value="1"/>
</dbReference>
<keyword evidence="9" id="KW-0408">Iron</keyword>
<evidence type="ECO:0000256" key="6">
    <source>
        <dbReference type="ARBA" id="ARBA00022723"/>
    </source>
</evidence>
<dbReference type="Proteomes" id="UP000703590">
    <property type="component" value="Unassembled WGS sequence"/>
</dbReference>
<protein>
    <submittedName>
        <fullName evidence="13">Hydrogenase</fullName>
    </submittedName>
</protein>
<evidence type="ECO:0000256" key="1">
    <source>
        <dbReference type="ARBA" id="ARBA00001966"/>
    </source>
</evidence>
<sequence length="303" mass="33650">MPEATPFTIAWVQGLTCNGNSHSLLNYTQFASFCEVFSFLYHPLFPSPFTLKALMDSPAAIDVLIIEGALSHDASMIERHGMGLDEILGVLMPRATHVVCVGSCASFGGVFKERDPEKIMGGLFRGEKKGGFFGDALKTLAGNSLVNLPGCPVHPSWVIETLMLLKHRRPLVLDTLCRPKEIYAYLAHHGCLRNEYFEWKVDCDTFGIKEGCLFYEQGCQGPMTHANCNKILWNETSSKTRVGSPCLGCTEPSFPRQTLFLTPKYMSLPAVPVGISRRAYYALAGVAKGFRIERLEKRLMDED</sequence>
<dbReference type="PANTHER" id="PTHR30013:SF5">
    <property type="entry name" value="HYDROGENASE SMALL SUBUNIT"/>
    <property type="match status" value="1"/>
</dbReference>
<gene>
    <name evidence="13" type="ORF">JWV37_05195</name>
</gene>
<keyword evidence="5" id="KW-0004">4Fe-4S</keyword>
<dbReference type="Gene3D" id="4.10.480.10">
    <property type="entry name" value="Cytochrome-c3 hydrogenase, C-terminal domain"/>
    <property type="match status" value="1"/>
</dbReference>
<dbReference type="Pfam" id="PF01058">
    <property type="entry name" value="Oxidored_q6"/>
    <property type="match status" value="1"/>
</dbReference>
<keyword evidence="10" id="KW-0411">Iron-sulfur</keyword>
<keyword evidence="6" id="KW-0479">Metal-binding</keyword>
<comment type="similarity">
    <text evidence="3">Belongs to the [NiFe]/[NiFeSe] hydrogenase small subunit family.</text>
</comment>
<evidence type="ECO:0000259" key="11">
    <source>
        <dbReference type="Pfam" id="PF01058"/>
    </source>
</evidence>
<keyword evidence="8" id="KW-0560">Oxidoreductase</keyword>
<keyword evidence="7" id="KW-0732">Signal</keyword>
<name>A0ABS2WR72_9BACT</name>
<evidence type="ECO:0000259" key="12">
    <source>
        <dbReference type="Pfam" id="PF14720"/>
    </source>
</evidence>
<dbReference type="InterPro" id="IPR037024">
    <property type="entry name" value="NiFe_Hase_small_N_sf"/>
</dbReference>
<reference evidence="13 14" key="3">
    <citation type="submission" date="2021-02" db="EMBL/GenBank/DDBJ databases">
        <authorList>
            <person name="Merkel A.Y."/>
        </authorList>
    </citation>
    <scope>NUCLEOTIDE SEQUENCE [LARGE SCALE GENOMIC DNA]</scope>
    <source>
        <strain evidence="13 14">T05b</strain>
    </source>
</reference>
<evidence type="ECO:0000256" key="8">
    <source>
        <dbReference type="ARBA" id="ARBA00023002"/>
    </source>
</evidence>
<comment type="subunit">
    <text evidence="4">Heterodimer of a large and a small subunit.</text>
</comment>
<evidence type="ECO:0000256" key="4">
    <source>
        <dbReference type="ARBA" id="ARBA00011771"/>
    </source>
</evidence>
<dbReference type="InterPro" id="IPR037148">
    <property type="entry name" value="NiFe-Hase_small_C_sf"/>
</dbReference>
<dbReference type="InterPro" id="IPR001821">
    <property type="entry name" value="NiFe_hydrogenase_ssu"/>
</dbReference>
<dbReference type="InterPro" id="IPR027394">
    <property type="entry name" value="Cytochrome-c3_hydrogenase_C"/>
</dbReference>
<evidence type="ECO:0000256" key="5">
    <source>
        <dbReference type="ARBA" id="ARBA00022485"/>
    </source>
</evidence>
<comment type="cofactor">
    <cofactor evidence="1">
        <name>[4Fe-4S] cluster</name>
        <dbReference type="ChEBI" id="CHEBI:49883"/>
    </cofactor>
</comment>
<dbReference type="SUPFAM" id="SSF56770">
    <property type="entry name" value="HydA/Nqo6-like"/>
    <property type="match status" value="1"/>
</dbReference>
<accession>A0ABS2WR72</accession>
<comment type="caution">
    <text evidence="13">The sequence shown here is derived from an EMBL/GenBank/DDBJ whole genome shotgun (WGS) entry which is preliminary data.</text>
</comment>
<evidence type="ECO:0000256" key="3">
    <source>
        <dbReference type="ARBA" id="ARBA00006605"/>
    </source>
</evidence>
<keyword evidence="14" id="KW-1185">Reference proteome</keyword>
<organism evidence="13 14">
    <name type="scientific">Sulfurospirillum tamanense</name>
    <dbReference type="NCBI Taxonomy" id="2813362"/>
    <lineage>
        <taxon>Bacteria</taxon>
        <taxon>Pseudomonadati</taxon>
        <taxon>Campylobacterota</taxon>
        <taxon>Epsilonproteobacteria</taxon>
        <taxon>Campylobacterales</taxon>
        <taxon>Sulfurospirillaceae</taxon>
        <taxon>Sulfurospirillum</taxon>
    </lineage>
</organism>
<evidence type="ECO:0000256" key="2">
    <source>
        <dbReference type="ARBA" id="ARBA00004196"/>
    </source>
</evidence>
<evidence type="ECO:0000256" key="7">
    <source>
        <dbReference type="ARBA" id="ARBA00022729"/>
    </source>
</evidence>
<evidence type="ECO:0000256" key="9">
    <source>
        <dbReference type="ARBA" id="ARBA00023004"/>
    </source>
</evidence>
<evidence type="ECO:0000313" key="13">
    <source>
        <dbReference type="EMBL" id="MBN2964166.1"/>
    </source>
</evidence>
<reference evidence="13 14" key="2">
    <citation type="submission" date="2021-02" db="EMBL/GenBank/DDBJ databases">
        <title>Sulfurospirillum tamanensis sp. nov.</title>
        <authorList>
            <person name="Frolova A."/>
            <person name="Merkel A."/>
            <person name="Slobodkin A."/>
        </authorList>
    </citation>
    <scope>NUCLEOTIDE SEQUENCE [LARGE SCALE GENOMIC DNA]</scope>
    <source>
        <strain evidence="13 14">T05b</strain>
    </source>
</reference>
<dbReference type="InterPro" id="IPR006137">
    <property type="entry name" value="NADH_UbQ_OxRdtase-like_20kDa"/>
</dbReference>
<feature type="domain" description="Cytochrome-c3 hydrogenase C-terminal" evidence="12">
    <location>
        <begin position="183"/>
        <end position="258"/>
    </location>
</feature>
<feature type="domain" description="NADH:ubiquinone oxidoreductase-like 20kDa subunit" evidence="11">
    <location>
        <begin position="17"/>
        <end position="164"/>
    </location>
</feature>
<proteinExistence type="inferred from homology"/>
<dbReference type="PIRSF" id="PIRSF000310">
    <property type="entry name" value="NiFe_hyd_ssu"/>
    <property type="match status" value="1"/>
</dbReference>
<dbReference type="PANTHER" id="PTHR30013">
    <property type="entry name" value="NIFE / NIFESE HYDROGENASE SMALL SUBUNIT FAMILY MEMBER"/>
    <property type="match status" value="1"/>
</dbReference>
<dbReference type="EMBL" id="JAFHKK010000008">
    <property type="protein sequence ID" value="MBN2964166.1"/>
    <property type="molecule type" value="Genomic_DNA"/>
</dbReference>
<reference evidence="14" key="1">
    <citation type="submission" date="2021-02" db="EMBL/GenBank/DDBJ databases">
        <title>Sulfurospirillum tamanensis sp. nov.</title>
        <authorList>
            <person name="Merkel A.Y."/>
        </authorList>
    </citation>
    <scope>NUCLEOTIDE SEQUENCE [LARGE SCALE GENOMIC DNA]</scope>
    <source>
        <strain evidence="14">T05b</strain>
    </source>
</reference>
<dbReference type="Gene3D" id="3.40.50.700">
    <property type="entry name" value="NADH:ubiquinone oxidoreductase-like, 20kDa subunit"/>
    <property type="match status" value="1"/>
</dbReference>
<dbReference type="RefSeq" id="WP_205458715.1">
    <property type="nucleotide sequence ID" value="NZ_JAFHKK010000008.1"/>
</dbReference>
<comment type="subcellular location">
    <subcellularLocation>
        <location evidence="2">Cell envelope</location>
    </subcellularLocation>
</comment>